<protein>
    <submittedName>
        <fullName evidence="1">23107_t:CDS:1</fullName>
    </submittedName>
</protein>
<accession>A0ACA9S8K4</accession>
<dbReference type="Proteomes" id="UP000789920">
    <property type="component" value="Unassembled WGS sequence"/>
</dbReference>
<reference evidence="1" key="1">
    <citation type="submission" date="2021-06" db="EMBL/GenBank/DDBJ databases">
        <authorList>
            <person name="Kallberg Y."/>
            <person name="Tangrot J."/>
            <person name="Rosling A."/>
        </authorList>
    </citation>
    <scope>NUCLEOTIDE SEQUENCE</scope>
    <source>
        <strain evidence="1">MA461A</strain>
    </source>
</reference>
<dbReference type="EMBL" id="CAJVQC010098708">
    <property type="protein sequence ID" value="CAG8830201.1"/>
    <property type="molecule type" value="Genomic_DNA"/>
</dbReference>
<organism evidence="1 2">
    <name type="scientific">Racocetra persica</name>
    <dbReference type="NCBI Taxonomy" id="160502"/>
    <lineage>
        <taxon>Eukaryota</taxon>
        <taxon>Fungi</taxon>
        <taxon>Fungi incertae sedis</taxon>
        <taxon>Mucoromycota</taxon>
        <taxon>Glomeromycotina</taxon>
        <taxon>Glomeromycetes</taxon>
        <taxon>Diversisporales</taxon>
        <taxon>Gigasporaceae</taxon>
        <taxon>Racocetra</taxon>
    </lineage>
</organism>
<sequence length="43" mass="5296">NSQLSLTNIEIEFTKQLSKDIKTRKEDTFRLKDMWLYDNEFKK</sequence>
<keyword evidence="2" id="KW-1185">Reference proteome</keyword>
<evidence type="ECO:0000313" key="1">
    <source>
        <dbReference type="EMBL" id="CAG8830201.1"/>
    </source>
</evidence>
<feature type="non-terminal residue" evidence="1">
    <location>
        <position position="1"/>
    </location>
</feature>
<name>A0ACA9S8K4_9GLOM</name>
<feature type="non-terminal residue" evidence="1">
    <location>
        <position position="43"/>
    </location>
</feature>
<proteinExistence type="predicted"/>
<comment type="caution">
    <text evidence="1">The sequence shown here is derived from an EMBL/GenBank/DDBJ whole genome shotgun (WGS) entry which is preliminary data.</text>
</comment>
<gene>
    <name evidence="1" type="ORF">RPERSI_LOCUS27729</name>
</gene>
<evidence type="ECO:0000313" key="2">
    <source>
        <dbReference type="Proteomes" id="UP000789920"/>
    </source>
</evidence>